<feature type="transmembrane region" description="Helical" evidence="7">
    <location>
        <begin position="9"/>
        <end position="32"/>
    </location>
</feature>
<evidence type="ECO:0000256" key="3">
    <source>
        <dbReference type="ARBA" id="ARBA00022679"/>
    </source>
</evidence>
<dbReference type="InterPro" id="IPR029063">
    <property type="entry name" value="SAM-dependent_MTases_sf"/>
</dbReference>
<name>A0A932FWT8_UNCTE</name>
<dbReference type="GO" id="GO:0016020">
    <property type="term" value="C:membrane"/>
    <property type="evidence" value="ECO:0007669"/>
    <property type="project" value="UniProtKB-SubCell"/>
</dbReference>
<dbReference type="Pfam" id="PF13727">
    <property type="entry name" value="CoA_binding_3"/>
    <property type="match status" value="1"/>
</dbReference>
<feature type="transmembrane region" description="Helical" evidence="7">
    <location>
        <begin position="75"/>
        <end position="96"/>
    </location>
</feature>
<protein>
    <submittedName>
        <fullName evidence="9">TIGR03013 family PEP-CTERM/XrtA system glycosyltransferase</fullName>
    </submittedName>
</protein>
<keyword evidence="3" id="KW-0808">Transferase</keyword>
<comment type="caution">
    <text evidence="9">The sequence shown here is derived from an EMBL/GenBank/DDBJ whole genome shotgun (WGS) entry which is preliminary data.</text>
</comment>
<gene>
    <name evidence="9" type="ORF">HYY20_07380</name>
</gene>
<organism evidence="9 10">
    <name type="scientific">Tectimicrobiota bacterium</name>
    <dbReference type="NCBI Taxonomy" id="2528274"/>
    <lineage>
        <taxon>Bacteria</taxon>
        <taxon>Pseudomonadati</taxon>
        <taxon>Nitrospinota/Tectimicrobiota group</taxon>
        <taxon>Candidatus Tectimicrobiota</taxon>
    </lineage>
</organism>
<evidence type="ECO:0000313" key="9">
    <source>
        <dbReference type="EMBL" id="MBI2876687.1"/>
    </source>
</evidence>
<dbReference type="GO" id="GO:0009242">
    <property type="term" value="P:colanic acid biosynthetic process"/>
    <property type="evidence" value="ECO:0007669"/>
    <property type="project" value="TreeGrafter"/>
</dbReference>
<evidence type="ECO:0000313" key="10">
    <source>
        <dbReference type="Proteomes" id="UP000769766"/>
    </source>
</evidence>
<reference evidence="9" key="1">
    <citation type="submission" date="2020-07" db="EMBL/GenBank/DDBJ databases">
        <title>Huge and variable diversity of episymbiotic CPR bacteria and DPANN archaea in groundwater ecosystems.</title>
        <authorList>
            <person name="He C.Y."/>
            <person name="Keren R."/>
            <person name="Whittaker M."/>
            <person name="Farag I.F."/>
            <person name="Doudna J."/>
            <person name="Cate J.H.D."/>
            <person name="Banfield J.F."/>
        </authorList>
    </citation>
    <scope>NUCLEOTIDE SEQUENCE</scope>
    <source>
        <strain evidence="9">NC_groundwater_672_Ag_B-0.1um_62_36</strain>
    </source>
</reference>
<comment type="subcellular location">
    <subcellularLocation>
        <location evidence="1">Membrane</location>
        <topology evidence="1">Multi-pass membrane protein</topology>
    </subcellularLocation>
</comment>
<dbReference type="NCBIfam" id="TIGR03025">
    <property type="entry name" value="EPS_sugtrans"/>
    <property type="match status" value="1"/>
</dbReference>
<proteinExistence type="inferred from homology"/>
<dbReference type="PANTHER" id="PTHR30576">
    <property type="entry name" value="COLANIC BIOSYNTHESIS UDP-GLUCOSE LIPID CARRIER TRANSFERASE"/>
    <property type="match status" value="1"/>
</dbReference>
<accession>A0A932FWT8</accession>
<comment type="similarity">
    <text evidence="2">Belongs to the bacterial sugar transferase family.</text>
</comment>
<keyword evidence="6 7" id="KW-0472">Membrane</keyword>
<evidence type="ECO:0000256" key="2">
    <source>
        <dbReference type="ARBA" id="ARBA00006464"/>
    </source>
</evidence>
<feature type="transmembrane region" description="Helical" evidence="7">
    <location>
        <begin position="44"/>
        <end position="63"/>
    </location>
</feature>
<dbReference type="PANTHER" id="PTHR30576:SF21">
    <property type="entry name" value="UDP-GLUCOSE:UNDECAPRENYL-PHOSPHATE GLUCOSE-1-PHOSPHATE TRANSFERASE"/>
    <property type="match status" value="1"/>
</dbReference>
<dbReference type="NCBIfam" id="TIGR03013">
    <property type="entry name" value="EpsB_2"/>
    <property type="match status" value="1"/>
</dbReference>
<dbReference type="GO" id="GO:0089702">
    <property type="term" value="F:undecaprenyl-phosphate glucose phosphotransferase activity"/>
    <property type="evidence" value="ECO:0007669"/>
    <property type="project" value="TreeGrafter"/>
</dbReference>
<dbReference type="InterPro" id="IPR003362">
    <property type="entry name" value="Bact_transf"/>
</dbReference>
<evidence type="ECO:0000259" key="8">
    <source>
        <dbReference type="Pfam" id="PF02397"/>
    </source>
</evidence>
<dbReference type="AlphaFoldDB" id="A0A932FWT8"/>
<evidence type="ECO:0000256" key="7">
    <source>
        <dbReference type="SAM" id="Phobius"/>
    </source>
</evidence>
<feature type="transmembrane region" description="Helical" evidence="7">
    <location>
        <begin position="271"/>
        <end position="295"/>
    </location>
</feature>
<feature type="domain" description="Bacterial sugar transferase" evidence="8">
    <location>
        <begin position="269"/>
        <end position="452"/>
    </location>
</feature>
<dbReference type="EMBL" id="JACPRF010000222">
    <property type="protein sequence ID" value="MBI2876687.1"/>
    <property type="molecule type" value="Genomic_DNA"/>
</dbReference>
<dbReference type="InterPro" id="IPR017475">
    <property type="entry name" value="EPS_sugar_tfrase"/>
</dbReference>
<evidence type="ECO:0000256" key="6">
    <source>
        <dbReference type="ARBA" id="ARBA00023136"/>
    </source>
</evidence>
<evidence type="ECO:0000256" key="4">
    <source>
        <dbReference type="ARBA" id="ARBA00022692"/>
    </source>
</evidence>
<dbReference type="Proteomes" id="UP000769766">
    <property type="component" value="Unassembled WGS sequence"/>
</dbReference>
<dbReference type="Gene3D" id="3.40.50.720">
    <property type="entry name" value="NAD(P)-binding Rossmann-like Domain"/>
    <property type="match status" value="1"/>
</dbReference>
<dbReference type="SUPFAM" id="SSF53335">
    <property type="entry name" value="S-adenosyl-L-methionine-dependent methyltransferases"/>
    <property type="match status" value="1"/>
</dbReference>
<evidence type="ECO:0000256" key="5">
    <source>
        <dbReference type="ARBA" id="ARBA00022989"/>
    </source>
</evidence>
<keyword evidence="5 7" id="KW-1133">Transmembrane helix</keyword>
<feature type="transmembrane region" description="Helical" evidence="7">
    <location>
        <begin position="102"/>
        <end position="125"/>
    </location>
</feature>
<dbReference type="InterPro" id="IPR017464">
    <property type="entry name" value="Sugar_tfrase_EpsB_2"/>
</dbReference>
<sequence length="458" mass="51799">MRISFTKALFFLSEAFWIFSAVIAGAFIRFGFSPEATVEYAEVIPKALLVVAVFQLCLYYFDLYDFNLVADRQELSIRLLQGIGAATLVLAVVYYLLPGAIIGRGIFVISLGLLILTLFTWRLLCNWLLQARGFREPILVLGAGEMAKGIVREVIVRKDSGYQVIGFIDDDPASLGVSLVNPRVIANSGQMFRVAQEHGVRRIVVAQTDRRGKLPIEALLDCRLHGIRVEEGASFYERLTGKIPVEELRPSWLIFSEGFVRSRLALFLKAIIDFTASLALLILLAPLLLAVALLIKLDSRGPVFFQQARVGQGGKVFTLYKFRSMQEDAEAQGRPVWAQKDDPRVTRVGRLIRKTRIDEIPQVFSVLTGEMSFVGPRPERPFFVEQLRQQIPYYNQRHVMKPGITGWAQINYHYGSSVDDAIEKLRYDLYYIKHVTPLLDLFIIFQTVKVVLFGEGAW</sequence>
<evidence type="ECO:0000256" key="1">
    <source>
        <dbReference type="ARBA" id="ARBA00004141"/>
    </source>
</evidence>
<keyword evidence="4 7" id="KW-0812">Transmembrane</keyword>
<dbReference type="Pfam" id="PF02397">
    <property type="entry name" value="Bac_transf"/>
    <property type="match status" value="1"/>
</dbReference>